<dbReference type="UniPathway" id="UPA00378"/>
<comment type="similarity">
    <text evidence="3 12">Belongs to the glycosyltransferase 22 family.</text>
</comment>
<dbReference type="InterPro" id="IPR005599">
    <property type="entry name" value="GPI_mannosylTrfase"/>
</dbReference>
<evidence type="ECO:0000256" key="2">
    <source>
        <dbReference type="ARBA" id="ARBA00004922"/>
    </source>
</evidence>
<keyword evidence="8 12" id="KW-1133">Transmembrane helix</keyword>
<keyword evidence="9 12" id="KW-0472">Membrane</keyword>
<feature type="transmembrane region" description="Helical" evidence="12">
    <location>
        <begin position="6"/>
        <end position="25"/>
    </location>
</feature>
<evidence type="ECO:0000256" key="7">
    <source>
        <dbReference type="ARBA" id="ARBA00022824"/>
    </source>
</evidence>
<feature type="transmembrane region" description="Helical" evidence="12">
    <location>
        <begin position="150"/>
        <end position="170"/>
    </location>
</feature>
<evidence type="ECO:0000256" key="10">
    <source>
        <dbReference type="ARBA" id="ARBA00044721"/>
    </source>
</evidence>
<evidence type="ECO:0000256" key="11">
    <source>
        <dbReference type="ARBA" id="ARBA00048899"/>
    </source>
</evidence>
<comment type="function">
    <text evidence="10">Mannosyltransferase that operates in the biosynthetic pathway of dolichol-linked oligosaccharides, the glycan precursors employed in protein asparagine (N)-glycosylation. The assembly of dolichol-linked oligosaccharides begins on the cytosolic side of the endoplasmic reticulum membrane and finishes in its lumen. The sequential addition of sugars to dolichol pyrophosphate produces dolichol-linked oligosaccharides containing fourteen sugars, including two GlcNAcs, nine mannoses and three glucoses. Once assembled, the oligosaccharide is transferred from the lipid to nascent proteins by oligosaccharyltransferases. In the lumen of the endoplasmic reticulum, adds the eighth mannose residue in an alpha-1,6 linkage onto Man(7)GlcNAc(2)-PP-dolichol to produce Man(8)GlcNAc(2)-PP-dolichol.</text>
</comment>
<keyword evidence="14" id="KW-1185">Reference proteome</keyword>
<feature type="transmembrane region" description="Helical" evidence="12">
    <location>
        <begin position="182"/>
        <end position="210"/>
    </location>
</feature>
<comment type="subcellular location">
    <subcellularLocation>
        <location evidence="1 12">Endoplasmic reticulum membrane</location>
        <topology evidence="1 12">Multi-pass membrane protein</topology>
    </subcellularLocation>
</comment>
<gene>
    <name evidence="13" type="ORF">K505DRAFT_368246</name>
</gene>
<comment type="catalytic activity">
    <reaction evidence="11">
        <text>an alpha-D-Man-(1-&gt;2)-alpha-D-Man-(1-&gt;2)-alpha-D-Man-(1-&gt;3)-[alpha-D-Man-(1-&gt;2)-alpha-D-Man-(1-&gt;3)-alpha-D-Man-(1-&gt;6)]-beta-D-Man-(1-&gt;4)-beta-D-GlcNAc-(1-&gt;4)-alpha-D-GlcNAc-diphospho-di-trans,poly-cis-dolichol + a di-trans,poly-cis-dolichyl beta-D-mannosyl phosphate = an alpha-D-Man-(1-&gt;2)-alpha-D-Man-(1-&gt;2)-alpha-D-Man-(1-&gt;3)-[alpha-D-Man-(1-&gt;2)-alpha-D-Man-(1-&gt;3)-[alpha-D-Man-(1-&gt;6)]-alpha-D-Man-(1-&gt;6)]-beta-D-Man-(1-&gt;4)-beta-D-GlcNAc-(1-&gt;4)-alpha-D-GlcNAc-diphospho-di-trans,poly-cis-dolichol + a di-trans,poly-cis-dolichyl phosphate + H(+)</text>
        <dbReference type="Rhea" id="RHEA:29535"/>
        <dbReference type="Rhea" id="RHEA-COMP:19498"/>
        <dbReference type="Rhea" id="RHEA-COMP:19501"/>
        <dbReference type="Rhea" id="RHEA-COMP:19518"/>
        <dbReference type="Rhea" id="RHEA-COMP:19519"/>
        <dbReference type="ChEBI" id="CHEBI:15378"/>
        <dbReference type="ChEBI" id="CHEBI:57683"/>
        <dbReference type="ChEBI" id="CHEBI:58211"/>
        <dbReference type="ChEBI" id="CHEBI:132517"/>
        <dbReference type="ChEBI" id="CHEBI:132519"/>
        <dbReference type="EC" id="2.4.1.260"/>
    </reaction>
    <physiologicalReaction direction="left-to-right" evidence="11">
        <dbReference type="Rhea" id="RHEA:29536"/>
    </physiologicalReaction>
</comment>
<accession>A0A6A6WR74</accession>
<dbReference type="EMBL" id="MU002468">
    <property type="protein sequence ID" value="KAF2786428.1"/>
    <property type="molecule type" value="Genomic_DNA"/>
</dbReference>
<dbReference type="GO" id="GO:0006487">
    <property type="term" value="P:protein N-linked glycosylation"/>
    <property type="evidence" value="ECO:0007669"/>
    <property type="project" value="TreeGrafter"/>
</dbReference>
<evidence type="ECO:0000256" key="8">
    <source>
        <dbReference type="ARBA" id="ARBA00022989"/>
    </source>
</evidence>
<evidence type="ECO:0000256" key="12">
    <source>
        <dbReference type="RuleBase" id="RU363075"/>
    </source>
</evidence>
<comment type="pathway">
    <text evidence="2">Protein modification; protein glycosylation.</text>
</comment>
<evidence type="ECO:0000256" key="3">
    <source>
        <dbReference type="ARBA" id="ARBA00007063"/>
    </source>
</evidence>
<feature type="transmembrane region" description="Helical" evidence="12">
    <location>
        <begin position="126"/>
        <end position="143"/>
    </location>
</feature>
<evidence type="ECO:0000313" key="14">
    <source>
        <dbReference type="Proteomes" id="UP000799757"/>
    </source>
</evidence>
<feature type="transmembrane region" description="Helical" evidence="12">
    <location>
        <begin position="332"/>
        <end position="352"/>
    </location>
</feature>
<dbReference type="Pfam" id="PF03901">
    <property type="entry name" value="Glyco_transf_22"/>
    <property type="match status" value="1"/>
</dbReference>
<feature type="transmembrane region" description="Helical" evidence="12">
    <location>
        <begin position="96"/>
        <end position="114"/>
    </location>
</feature>
<organism evidence="13 14">
    <name type="scientific">Melanomma pulvis-pyrius CBS 109.77</name>
    <dbReference type="NCBI Taxonomy" id="1314802"/>
    <lineage>
        <taxon>Eukaryota</taxon>
        <taxon>Fungi</taxon>
        <taxon>Dikarya</taxon>
        <taxon>Ascomycota</taxon>
        <taxon>Pezizomycotina</taxon>
        <taxon>Dothideomycetes</taxon>
        <taxon>Pleosporomycetidae</taxon>
        <taxon>Pleosporales</taxon>
        <taxon>Melanommataceae</taxon>
        <taxon>Melanomma</taxon>
    </lineage>
</organism>
<keyword evidence="7 12" id="KW-0256">Endoplasmic reticulum</keyword>
<dbReference type="AlphaFoldDB" id="A0A6A6WR74"/>
<evidence type="ECO:0000256" key="1">
    <source>
        <dbReference type="ARBA" id="ARBA00004477"/>
    </source>
</evidence>
<sequence length="576" mass="64988">MAQLNWVFYSLIPIFILYHLFVSPYTKVEESFNLQAIHDILIHGIPSENYDQFLTANYDHISFPGSVPRTFAGALVLSGLSRPWVWLFSSTSQLQLLVRAVLGLSNAAALIAFGRSVEKAFGSSAGIWYALLQASQFHINYYASRTLPNMFALIFSNLALRSFLNVYATAWTRAKASKNYRLSLYLLTIAGVVFRSELALLVATITLYLFATRRISITGVIIPAGLGGLVIGLLCTVSIDSFFWQSFPLWPEWTAFYYNTIQGHSADWGVSPWKFYFLEAIPRLMINPLTYLLCIPVAVLNPVTATRCRDLLIPLLSFVSLYSFLPHKEWRFIIYVIPGLTAVAAVGASWIWTRRAKSIIYSILSLALVGSVLASFATSTAILAISSLNYPGGAAIEYLHNRIHHDQDRHHQAYFDNLACQTGVTRFLESHDGPQTVLDTLEVHDFTNSRAWTYSKTEDPDLLLDPLFWSEFDYVLAERPEKVIGSWSVVGVIYGYNGVRVLKPGEKSSGNQIEPVDMVERKTAMSEDITSKIAKSWKNLEGMLRETALRGWWIEVKMEPKIRILKNNLRHRGEKL</sequence>
<keyword evidence="6 12" id="KW-0812">Transmembrane</keyword>
<feature type="transmembrane region" description="Helical" evidence="12">
    <location>
        <begin position="280"/>
        <end position="299"/>
    </location>
</feature>
<dbReference type="Proteomes" id="UP000799757">
    <property type="component" value="Unassembled WGS sequence"/>
</dbReference>
<keyword evidence="4 12" id="KW-0328">Glycosyltransferase</keyword>
<evidence type="ECO:0000256" key="4">
    <source>
        <dbReference type="ARBA" id="ARBA00022676"/>
    </source>
</evidence>
<evidence type="ECO:0000256" key="5">
    <source>
        <dbReference type="ARBA" id="ARBA00022679"/>
    </source>
</evidence>
<protein>
    <recommendedName>
        <fullName evidence="12">Mannosyltransferase</fullName>
        <ecNumber evidence="12">2.4.1.-</ecNumber>
    </recommendedName>
</protein>
<dbReference type="PANTHER" id="PTHR22760:SF1">
    <property type="entry name" value="DOL-P-MAN:MAN(7)GLCNAC(2)-PP-DOL ALPHA-1,6-MANNOSYLTRANSFERASE"/>
    <property type="match status" value="1"/>
</dbReference>
<dbReference type="GO" id="GO:0005789">
    <property type="term" value="C:endoplasmic reticulum membrane"/>
    <property type="evidence" value="ECO:0007669"/>
    <property type="project" value="UniProtKB-SubCell"/>
</dbReference>
<dbReference type="GO" id="GO:0052917">
    <property type="term" value="F:dol-P-Man:Man(7)GlcNAc(2)-PP-Dol alpha-1,6-mannosyltransferase activity"/>
    <property type="evidence" value="ECO:0007669"/>
    <property type="project" value="UniProtKB-EC"/>
</dbReference>
<name>A0A6A6WR74_9PLEO</name>
<proteinExistence type="inferred from homology"/>
<feature type="transmembrane region" description="Helical" evidence="12">
    <location>
        <begin position="359"/>
        <end position="385"/>
    </location>
</feature>
<feature type="transmembrane region" description="Helical" evidence="12">
    <location>
        <begin position="217"/>
        <end position="239"/>
    </location>
</feature>
<dbReference type="PANTHER" id="PTHR22760">
    <property type="entry name" value="GLYCOSYLTRANSFERASE"/>
    <property type="match status" value="1"/>
</dbReference>
<dbReference type="EC" id="2.4.1.-" evidence="12"/>
<keyword evidence="5 13" id="KW-0808">Transferase</keyword>
<evidence type="ECO:0000256" key="6">
    <source>
        <dbReference type="ARBA" id="ARBA00022692"/>
    </source>
</evidence>
<evidence type="ECO:0000313" key="13">
    <source>
        <dbReference type="EMBL" id="KAF2786428.1"/>
    </source>
</evidence>
<evidence type="ECO:0000256" key="9">
    <source>
        <dbReference type="ARBA" id="ARBA00023136"/>
    </source>
</evidence>
<reference evidence="13" key="1">
    <citation type="journal article" date="2020" name="Stud. Mycol.">
        <title>101 Dothideomycetes genomes: a test case for predicting lifestyles and emergence of pathogens.</title>
        <authorList>
            <person name="Haridas S."/>
            <person name="Albert R."/>
            <person name="Binder M."/>
            <person name="Bloem J."/>
            <person name="Labutti K."/>
            <person name="Salamov A."/>
            <person name="Andreopoulos B."/>
            <person name="Baker S."/>
            <person name="Barry K."/>
            <person name="Bills G."/>
            <person name="Bluhm B."/>
            <person name="Cannon C."/>
            <person name="Castanera R."/>
            <person name="Culley D."/>
            <person name="Daum C."/>
            <person name="Ezra D."/>
            <person name="Gonzalez J."/>
            <person name="Henrissat B."/>
            <person name="Kuo A."/>
            <person name="Liang C."/>
            <person name="Lipzen A."/>
            <person name="Lutzoni F."/>
            <person name="Magnuson J."/>
            <person name="Mondo S."/>
            <person name="Nolan M."/>
            <person name="Ohm R."/>
            <person name="Pangilinan J."/>
            <person name="Park H.-J."/>
            <person name="Ramirez L."/>
            <person name="Alfaro M."/>
            <person name="Sun H."/>
            <person name="Tritt A."/>
            <person name="Yoshinaga Y."/>
            <person name="Zwiers L.-H."/>
            <person name="Turgeon B."/>
            <person name="Goodwin S."/>
            <person name="Spatafora J."/>
            <person name="Crous P."/>
            <person name="Grigoriev I."/>
        </authorList>
    </citation>
    <scope>NUCLEOTIDE SEQUENCE</scope>
    <source>
        <strain evidence="13">CBS 109.77</strain>
    </source>
</reference>
<dbReference type="OrthoDB" id="19039at2759"/>